<dbReference type="AlphaFoldDB" id="A0A8J7A7Z2"/>
<protein>
    <recommendedName>
        <fullName evidence="3">Sulfotransferase</fullName>
    </recommendedName>
</protein>
<dbReference type="SUPFAM" id="SSF52540">
    <property type="entry name" value="P-loop containing nucleoside triphosphate hydrolases"/>
    <property type="match status" value="1"/>
</dbReference>
<dbReference type="RefSeq" id="WP_193908894.1">
    <property type="nucleotide sequence ID" value="NZ_JADEXG010000039.1"/>
</dbReference>
<dbReference type="Proteomes" id="UP000636505">
    <property type="component" value="Unassembled WGS sequence"/>
</dbReference>
<reference evidence="1" key="1">
    <citation type="submission" date="2020-10" db="EMBL/GenBank/DDBJ databases">
        <authorList>
            <person name="Castelo-Branco R."/>
            <person name="Eusebio N."/>
            <person name="Adriana R."/>
            <person name="Vieira A."/>
            <person name="Brugerolle De Fraissinette N."/>
            <person name="Rezende De Castro R."/>
            <person name="Schneider M.P."/>
            <person name="Vasconcelos V."/>
            <person name="Leao P.N."/>
        </authorList>
    </citation>
    <scope>NUCLEOTIDE SEQUENCE</scope>
    <source>
        <strain evidence="1">LEGE 07310</strain>
    </source>
</reference>
<organism evidence="1 2">
    <name type="scientific">Vasconcelosia minhoensis LEGE 07310</name>
    <dbReference type="NCBI Taxonomy" id="915328"/>
    <lineage>
        <taxon>Bacteria</taxon>
        <taxon>Bacillati</taxon>
        <taxon>Cyanobacteriota</taxon>
        <taxon>Cyanophyceae</taxon>
        <taxon>Nodosilineales</taxon>
        <taxon>Cymatolegaceae</taxon>
        <taxon>Vasconcelosia</taxon>
        <taxon>Vasconcelosia minhoensis</taxon>
    </lineage>
</organism>
<dbReference type="Gene3D" id="3.40.50.300">
    <property type="entry name" value="P-loop containing nucleotide triphosphate hydrolases"/>
    <property type="match status" value="1"/>
</dbReference>
<comment type="caution">
    <text evidence="1">The sequence shown here is derived from an EMBL/GenBank/DDBJ whole genome shotgun (WGS) entry which is preliminary data.</text>
</comment>
<keyword evidence="2" id="KW-1185">Reference proteome</keyword>
<dbReference type="EMBL" id="JADEXG010000039">
    <property type="protein sequence ID" value="MBE9078737.1"/>
    <property type="molecule type" value="Genomic_DNA"/>
</dbReference>
<evidence type="ECO:0000313" key="2">
    <source>
        <dbReference type="Proteomes" id="UP000636505"/>
    </source>
</evidence>
<evidence type="ECO:0000313" key="1">
    <source>
        <dbReference type="EMBL" id="MBE9078737.1"/>
    </source>
</evidence>
<dbReference type="InterPro" id="IPR027417">
    <property type="entry name" value="P-loop_NTPase"/>
</dbReference>
<name>A0A8J7A7Z2_9CYAN</name>
<sequence>MSIEIQNKVGFAIGTGRCGTKFMCRVLGLEPHVSSVHERNPLNEAFHRYCKWYGLPVDSAGFLNTKLLEVQQDLADHQFSFEASGYLSLSVKELYERFGAKFILLVRSPERVVNSYLRKGWYQAPIERKDPNLAPTFQVNCAYFHYFLGRIIPSGDRFLEWQAMSRVGKLAWYWNALNSEVIKQFQDIPASHYRIEKVEQMTHNRYLEIADFLGFQPQLPRAYYDELVRRPPNAKQQVPTTSAWTATEIEEFETSVRPMADYLKYEYRVDQLQQHKSQANESSKLGWLERQYLKLKLKNAAKKDGKLPKSRIQ</sequence>
<gene>
    <name evidence="1" type="ORF">IQ241_15780</name>
</gene>
<accession>A0A8J7A7Z2</accession>
<proteinExistence type="predicted"/>
<evidence type="ECO:0008006" key="3">
    <source>
        <dbReference type="Google" id="ProtNLM"/>
    </source>
</evidence>